<keyword evidence="3" id="KW-0597">Phosphoprotein</keyword>
<dbReference type="Proteomes" id="UP001318040">
    <property type="component" value="Chromosome 30"/>
</dbReference>
<keyword evidence="7" id="KW-0677">Repeat</keyword>
<protein>
    <recommendedName>
        <fullName evidence="2">receptor protein-tyrosine kinase</fullName>
        <ecNumber evidence="2">2.7.10.1</ecNumber>
    </recommendedName>
</protein>
<feature type="disulfide bond" evidence="21">
    <location>
        <begin position="518"/>
        <end position="553"/>
    </location>
</feature>
<feature type="binding site" evidence="20">
    <location>
        <position position="1202"/>
    </location>
    <ligand>
        <name>ATP</name>
        <dbReference type="ChEBI" id="CHEBI:30616"/>
    </ligand>
</feature>
<comment type="subcellular location">
    <subcellularLocation>
        <location evidence="1">Membrane</location>
        <topology evidence="1">Single-pass type I membrane protein</topology>
    </subcellularLocation>
</comment>
<dbReference type="PANTHER" id="PTHR24416:SF564">
    <property type="entry name" value="MACROPHAGE-STIMULATING PROTEIN RECEPTOR"/>
    <property type="match status" value="1"/>
</dbReference>
<dbReference type="Pfam" id="PF01833">
    <property type="entry name" value="TIG"/>
    <property type="match status" value="2"/>
</dbReference>
<dbReference type="FunFam" id="1.10.510.10:FF:000093">
    <property type="entry name" value="Hepatocyte growth factor receptor"/>
    <property type="match status" value="1"/>
</dbReference>
<dbReference type="InterPro" id="IPR020635">
    <property type="entry name" value="Tyr_kinase_cat_dom"/>
</dbReference>
<organism evidence="30 31">
    <name type="scientific">Petromyzon marinus</name>
    <name type="common">Sea lamprey</name>
    <dbReference type="NCBI Taxonomy" id="7757"/>
    <lineage>
        <taxon>Eukaryota</taxon>
        <taxon>Metazoa</taxon>
        <taxon>Chordata</taxon>
        <taxon>Craniata</taxon>
        <taxon>Vertebrata</taxon>
        <taxon>Cyclostomata</taxon>
        <taxon>Hyperoartia</taxon>
        <taxon>Petromyzontiformes</taxon>
        <taxon>Petromyzontidae</taxon>
        <taxon>Petromyzon</taxon>
    </lineage>
</organism>
<dbReference type="PIRSF" id="PIRSF000617">
    <property type="entry name" value="TyrPK_HGF-R"/>
    <property type="match status" value="1"/>
</dbReference>
<keyword evidence="14" id="KW-0829">Tyrosine-protein kinase</keyword>
<dbReference type="Pfam" id="PF01403">
    <property type="entry name" value="Sema"/>
    <property type="match status" value="1"/>
</dbReference>
<dbReference type="PANTHER" id="PTHR24416">
    <property type="entry name" value="TYROSINE-PROTEIN KINASE RECEPTOR"/>
    <property type="match status" value="1"/>
</dbReference>
<dbReference type="Gene3D" id="1.10.510.10">
    <property type="entry name" value="Transferase(Phosphotransferase) domain 1"/>
    <property type="match status" value="1"/>
</dbReference>
<keyword evidence="8 20" id="KW-0547">Nucleotide-binding</keyword>
<evidence type="ECO:0000256" key="23">
    <source>
        <dbReference type="PROSITE-ProRule" id="PRU00352"/>
    </source>
</evidence>
<dbReference type="Gene3D" id="2.60.40.10">
    <property type="entry name" value="Immunoglobulins"/>
    <property type="match status" value="2"/>
</dbReference>
<dbReference type="FunFam" id="3.30.200.20:FF:000188">
    <property type="entry name" value="Hepatocyte growth factor receptor"/>
    <property type="match status" value="1"/>
</dbReference>
<feature type="modified residue" description="Phosphotyrosine; by autocatalysis" evidence="22">
    <location>
        <position position="1350"/>
    </location>
</feature>
<dbReference type="InterPro" id="IPR050122">
    <property type="entry name" value="RTK"/>
</dbReference>
<dbReference type="InterPro" id="IPR015943">
    <property type="entry name" value="WD40/YVTN_repeat-like_dom_sf"/>
</dbReference>
<evidence type="ECO:0000256" key="19">
    <source>
        <dbReference type="PIRSR" id="PIRSR000617-1"/>
    </source>
</evidence>
<dbReference type="PROSITE" id="PS50011">
    <property type="entry name" value="PROTEIN_KINASE_DOM"/>
    <property type="match status" value="1"/>
</dbReference>
<feature type="disulfide bond" evidence="21">
    <location>
        <begin position="286"/>
        <end position="357"/>
    </location>
</feature>
<keyword evidence="17" id="KW-0325">Glycoprotein</keyword>
<evidence type="ECO:0000256" key="2">
    <source>
        <dbReference type="ARBA" id="ARBA00011902"/>
    </source>
</evidence>
<evidence type="ECO:0000256" key="25">
    <source>
        <dbReference type="SAM" id="MobiDB-lite"/>
    </source>
</evidence>
<dbReference type="Pfam" id="PF07714">
    <property type="entry name" value="PK_Tyr_Ser-Thr"/>
    <property type="match status" value="1"/>
</dbReference>
<feature type="disulfide bond" evidence="21">
    <location>
        <begin position="521"/>
        <end position="538"/>
    </location>
</feature>
<keyword evidence="11" id="KW-0832">Ubl conjugation</keyword>
<keyword evidence="15 21" id="KW-1015">Disulfide bond</keyword>
<dbReference type="RefSeq" id="XP_032819058.1">
    <property type="nucleotide sequence ID" value="XM_032963167.1"/>
</dbReference>
<dbReference type="RefSeq" id="XP_032819057.1">
    <property type="nucleotide sequence ID" value="XM_032963166.1"/>
</dbReference>
<feature type="transmembrane region" description="Helical" evidence="26">
    <location>
        <begin position="931"/>
        <end position="952"/>
    </location>
</feature>
<evidence type="ECO:0000256" key="24">
    <source>
        <dbReference type="PROSITE-ProRule" id="PRU10141"/>
    </source>
</evidence>
<comment type="catalytic activity">
    <reaction evidence="18">
        <text>L-tyrosyl-[protein] + ATP = O-phospho-L-tyrosyl-[protein] + ADP + H(+)</text>
        <dbReference type="Rhea" id="RHEA:10596"/>
        <dbReference type="Rhea" id="RHEA-COMP:10136"/>
        <dbReference type="Rhea" id="RHEA-COMP:20101"/>
        <dbReference type="ChEBI" id="CHEBI:15378"/>
        <dbReference type="ChEBI" id="CHEBI:30616"/>
        <dbReference type="ChEBI" id="CHEBI:46858"/>
        <dbReference type="ChEBI" id="CHEBI:61978"/>
        <dbReference type="ChEBI" id="CHEBI:456216"/>
        <dbReference type="EC" id="2.7.10.1"/>
    </reaction>
</comment>
<keyword evidence="5 26" id="KW-0812">Transmembrane</keyword>
<evidence type="ECO:0000256" key="6">
    <source>
        <dbReference type="ARBA" id="ARBA00022729"/>
    </source>
</evidence>
<dbReference type="SMART" id="SM00429">
    <property type="entry name" value="IPT"/>
    <property type="match status" value="3"/>
</dbReference>
<feature type="binding site" evidence="20">
    <location>
        <begin position="1151"/>
        <end position="1154"/>
    </location>
    <ligand>
        <name>ATP</name>
        <dbReference type="ChEBI" id="CHEBI:30616"/>
    </ligand>
</feature>
<feature type="region of interest" description="Disordered" evidence="25">
    <location>
        <begin position="1373"/>
        <end position="1410"/>
    </location>
</feature>
<dbReference type="KEGG" id="pmrn:116947434"/>
<dbReference type="Gene3D" id="3.30.1680.10">
    <property type="entry name" value="ligand-binding face of the semaphorins, domain 2"/>
    <property type="match status" value="1"/>
</dbReference>
<evidence type="ECO:0000259" key="29">
    <source>
        <dbReference type="PROSITE" id="PS51004"/>
    </source>
</evidence>
<dbReference type="InterPro" id="IPR016201">
    <property type="entry name" value="PSI"/>
</dbReference>
<dbReference type="SUPFAM" id="SSF103575">
    <property type="entry name" value="Plexin repeat"/>
    <property type="match status" value="1"/>
</dbReference>
<evidence type="ECO:0000256" key="16">
    <source>
        <dbReference type="ARBA" id="ARBA00023170"/>
    </source>
</evidence>
<dbReference type="InterPro" id="IPR008266">
    <property type="entry name" value="Tyr_kinase_AS"/>
</dbReference>
<dbReference type="GO" id="GO:0043235">
    <property type="term" value="C:receptor complex"/>
    <property type="evidence" value="ECO:0007669"/>
    <property type="project" value="TreeGrafter"/>
</dbReference>
<name>A0AAJ7TJB8_PETMA</name>
<accession>A0AAJ7TJB8</accession>
<evidence type="ECO:0000256" key="12">
    <source>
        <dbReference type="ARBA" id="ARBA00022989"/>
    </source>
</evidence>
<keyword evidence="12 26" id="KW-1133">Transmembrane helix</keyword>
<dbReference type="SMART" id="SM00630">
    <property type="entry name" value="Sema"/>
    <property type="match status" value="1"/>
</dbReference>
<dbReference type="InterPro" id="IPR017441">
    <property type="entry name" value="Protein_kinase_ATP_BS"/>
</dbReference>
<evidence type="ECO:0000256" key="5">
    <source>
        <dbReference type="ARBA" id="ARBA00022692"/>
    </source>
</evidence>
<keyword evidence="6 27" id="KW-0732">Signal</keyword>
<evidence type="ECO:0000256" key="15">
    <source>
        <dbReference type="ARBA" id="ARBA00023157"/>
    </source>
</evidence>
<keyword evidence="9" id="KW-0418">Kinase</keyword>
<evidence type="ECO:0000256" key="11">
    <source>
        <dbReference type="ARBA" id="ARBA00022843"/>
    </source>
</evidence>
<evidence type="ECO:0000256" key="13">
    <source>
        <dbReference type="ARBA" id="ARBA00023136"/>
    </source>
</evidence>
<evidence type="ECO:0000313" key="31">
    <source>
        <dbReference type="RefSeq" id="XP_032819056.1"/>
    </source>
</evidence>
<keyword evidence="13 26" id="KW-0472">Membrane</keyword>
<dbReference type="RefSeq" id="XP_032819056.1">
    <property type="nucleotide sequence ID" value="XM_032963165.1"/>
</dbReference>
<feature type="disulfide bond" evidence="21">
    <location>
        <begin position="160"/>
        <end position="163"/>
    </location>
</feature>
<dbReference type="PROSITE" id="PS00109">
    <property type="entry name" value="PROTEIN_KINASE_TYR"/>
    <property type="match status" value="1"/>
</dbReference>
<evidence type="ECO:0000256" key="8">
    <source>
        <dbReference type="ARBA" id="ARBA00022741"/>
    </source>
</evidence>
<dbReference type="InterPro" id="IPR001245">
    <property type="entry name" value="Ser-Thr/Tyr_kinase_cat_dom"/>
</dbReference>
<keyword evidence="10 20" id="KW-0067">ATP-binding</keyword>
<dbReference type="GO" id="GO:0006909">
    <property type="term" value="P:phagocytosis"/>
    <property type="evidence" value="ECO:0007669"/>
    <property type="project" value="TreeGrafter"/>
</dbReference>
<evidence type="ECO:0000256" key="9">
    <source>
        <dbReference type="ARBA" id="ARBA00022777"/>
    </source>
</evidence>
<dbReference type="GO" id="GO:0005886">
    <property type="term" value="C:plasma membrane"/>
    <property type="evidence" value="ECO:0007669"/>
    <property type="project" value="TreeGrafter"/>
</dbReference>
<reference evidence="31 32" key="1">
    <citation type="submission" date="2025-04" db="UniProtKB">
        <authorList>
            <consortium name="RefSeq"/>
        </authorList>
    </citation>
    <scope>IDENTIFICATION</scope>
    <source>
        <tissue evidence="31 32">Sperm</tissue>
    </source>
</reference>
<dbReference type="InterPro" id="IPR036352">
    <property type="entry name" value="Semap_dom_sf"/>
</dbReference>
<evidence type="ECO:0000256" key="20">
    <source>
        <dbReference type="PIRSR" id="PIRSR000617-2"/>
    </source>
</evidence>
<dbReference type="InterPro" id="IPR016244">
    <property type="entry name" value="Tyr_kinase_HGF/MSP_rcpt"/>
</dbReference>
<feature type="disulfide bond" evidence="21">
    <location>
        <begin position="512"/>
        <end position="530"/>
    </location>
</feature>
<dbReference type="CDD" id="cd01179">
    <property type="entry name" value="IPT_plexin_repeat2"/>
    <property type="match status" value="1"/>
</dbReference>
<keyword evidence="4" id="KW-0808">Transferase</keyword>
<dbReference type="InterPro" id="IPR011009">
    <property type="entry name" value="Kinase-like_dom_sf"/>
</dbReference>
<evidence type="ECO:0000313" key="32">
    <source>
        <dbReference type="RefSeq" id="XP_032819057.1"/>
    </source>
</evidence>
<feature type="binding site" evidence="20">
    <location>
        <begin position="1077"/>
        <end position="1085"/>
    </location>
    <ligand>
        <name>ATP</name>
        <dbReference type="ChEBI" id="CHEBI:30616"/>
    </ligand>
</feature>
<dbReference type="EC" id="2.7.10.1" evidence="2"/>
<feature type="disulfide bond" evidence="21">
    <location>
        <begin position="533"/>
        <end position="544"/>
    </location>
</feature>
<evidence type="ECO:0000256" key="22">
    <source>
        <dbReference type="PIRSR" id="PIRSR000617-4"/>
    </source>
</evidence>
<dbReference type="InterPro" id="IPR000719">
    <property type="entry name" value="Prot_kinase_dom"/>
</dbReference>
<dbReference type="GO" id="GO:0007169">
    <property type="term" value="P:cell surface receptor protein tyrosine kinase signaling pathway"/>
    <property type="evidence" value="ECO:0007669"/>
    <property type="project" value="InterPro"/>
</dbReference>
<dbReference type="InterPro" id="IPR002909">
    <property type="entry name" value="IPT_dom"/>
</dbReference>
<feature type="modified residue" description="Phosphotyrosine; by autocatalysis" evidence="22">
    <location>
        <position position="1228"/>
    </location>
</feature>
<dbReference type="GO" id="GO:0016477">
    <property type="term" value="P:cell migration"/>
    <property type="evidence" value="ECO:0007669"/>
    <property type="project" value="TreeGrafter"/>
</dbReference>
<evidence type="ECO:0000256" key="7">
    <source>
        <dbReference type="ARBA" id="ARBA00022737"/>
    </source>
</evidence>
<feature type="domain" description="Protein kinase" evidence="28">
    <location>
        <begin position="1071"/>
        <end position="1335"/>
    </location>
</feature>
<dbReference type="GO" id="GO:0004714">
    <property type="term" value="F:transmembrane receptor protein tyrosine kinase activity"/>
    <property type="evidence" value="ECO:0007669"/>
    <property type="project" value="UniProtKB-EC"/>
</dbReference>
<evidence type="ECO:0000256" key="4">
    <source>
        <dbReference type="ARBA" id="ARBA00022679"/>
    </source>
</evidence>
<feature type="modified residue" description="Phosphotyrosine; by autocatalysis" evidence="22">
    <location>
        <position position="1343"/>
    </location>
</feature>
<feature type="binding site" evidence="20 24">
    <location>
        <position position="1104"/>
    </location>
    <ligand>
        <name>ATP</name>
        <dbReference type="ChEBI" id="CHEBI:30616"/>
    </ligand>
</feature>
<dbReference type="PRINTS" id="PR00109">
    <property type="entry name" value="TYRKINASE"/>
</dbReference>
<dbReference type="GO" id="GO:0005524">
    <property type="term" value="F:ATP binding"/>
    <property type="evidence" value="ECO:0007669"/>
    <property type="project" value="UniProtKB-UniRule"/>
</dbReference>
<dbReference type="PROSITE" id="PS51004">
    <property type="entry name" value="SEMA"/>
    <property type="match status" value="1"/>
</dbReference>
<evidence type="ECO:0000256" key="21">
    <source>
        <dbReference type="PIRSR" id="PIRSR000617-3"/>
    </source>
</evidence>
<feature type="modified residue" description="Phosphotyrosine; by autocatalysis" evidence="22">
    <location>
        <position position="1229"/>
    </location>
</feature>
<keyword evidence="16" id="KW-0675">Receptor</keyword>
<evidence type="ECO:0000256" key="26">
    <source>
        <dbReference type="SAM" id="Phobius"/>
    </source>
</evidence>
<feature type="transmembrane region" description="Helical" evidence="26">
    <location>
        <begin position="1133"/>
        <end position="1154"/>
    </location>
</feature>
<evidence type="ECO:0000256" key="17">
    <source>
        <dbReference type="ARBA" id="ARBA00023180"/>
    </source>
</evidence>
<dbReference type="Gene3D" id="2.130.10.10">
    <property type="entry name" value="YVTN repeat-like/Quinoprotein amine dehydrogenase"/>
    <property type="match status" value="1"/>
</dbReference>
<feature type="chain" id="PRO_5044709359" description="receptor protein-tyrosine kinase" evidence="27">
    <location>
        <begin position="23"/>
        <end position="1410"/>
    </location>
</feature>
<dbReference type="SUPFAM" id="SSF56112">
    <property type="entry name" value="Protein kinase-like (PK-like)"/>
    <property type="match status" value="1"/>
</dbReference>
<sequence>MEVPRGILLLLLTCRLFATTAASHLDKCSSKNELWWTSFAPAGTVDLPTFSSATAIQHIATDGDHLYVGAVGTVYVLDSDLRIVHEIPFGNVTCENPAAPGPPPAGDNLNLVTVVHKSTDYHFLLTCWSAQRGVCLLHTLDELPPAGPPTCLNGGDSDGCPDCFASAATTQVVVREDGGAHFFVGASTDPSAADAASPATLSVKQLLGKEDGFKFSVGHLPSLTVLPEFRAAHQIRYVTSFGSAGYVYFVTVHPGARHGGGTQTRIGRLCEADHGLQSYVELPLVCLLSEKRRKRRQAPGKVSAQAPAESVIFTSMVAAFVARPGGWLGLQLNVGAGEDVLFGAFSETGATARSGICSFPLKMINEYIGHGRDACVNEERDRGMQYFFGPGERKCQKSVAPVSPCGSNNDSPLVLASDMTRYDMFPNLFKDTAVTSLAVHTLGNDTVASVGTRDGQLVQVLMDRDRVYEPYVNITLDKGKEVLPAAIVLPRSGVFVVAGNKVTRIPPEGVGCAHLLACDACILAPRFAHCGWCNTGTCSRSYECAGRWSLDSCPPAVSQFFPTSAPVSGGTRLTLCGKHLLEITDYVASRRQEKTSVTVGAVDCILDRQNSNNTLLVCVLEPTSSREKLGRVVQVNVTTPSGGSTLVEGFEFVVPEVTKISPAFGPLSGMTLLTLEGKHLSAGSDRQVRVGDKPCLVVSFTETTIVCTTPKHTALEELPVFWKIDNSMSPTQAFQYRPDPNISSIHPSSSFIGSGDCHVNVFGSNLDSVLHPQIVIQESSSTGSSKDCVVMEHGLEMLCLAPEPAQGPGIAQLTFKFDGINVGRFSMNYLKKPPFFMLPIANPTVITTSGSQINITSEALAKLVQLYQVTLMVDKWKCGDVTVGPTWVSCKIPGEAMAESTRDSLPLSVNLCQLKRILEEVKLPPRHNHTVGVVVGLLMAAIVIAIATFAVLRAQRFRKKGSNHAAVNGHPNLELLSEDRRNSRVEMSTLLRPNADYREPLLSEHELAGAPSGSAESWGPVFSPGYRVGDRGGVGGVRRMTSVEVLRLDLLNPALLDEVRPVLIPESELSVHGDRIIGKGHFGCVYHGSLKDSKSNKEIVCAVKSLNRITEVEEVEQFLREGIIMKGFHHHNVLSLLGICVPAHGLPLVVLPYMQHGDLCHFIRDEERNPTVKDLIGFGLQVAKGMEYLALKKFVHRDLAARNCMLDETFTVKVADFGLARDVVDKEYYSVTAHRGAKLPVKWMAPESLQTQKFTTKSDVWSFGVLVWELLTRGAFPYSDVDPFDLTPYLLKGHRLLQPEYCPDDLYQLMLECWSHKPEMRPTFTSLISELTSTLDVLEGDHYINLNVTYINLDAPYAYRSALPALDSPRELYNTPSVPPCPPDDKDSAAVNGSTAVADITGDRPNSVVA</sequence>
<dbReference type="GO" id="GO:0007399">
    <property type="term" value="P:nervous system development"/>
    <property type="evidence" value="ECO:0007669"/>
    <property type="project" value="TreeGrafter"/>
</dbReference>
<dbReference type="Gene3D" id="3.30.200.20">
    <property type="entry name" value="Phosphorylase Kinase, domain 1"/>
    <property type="match status" value="1"/>
</dbReference>
<dbReference type="InterPro" id="IPR014756">
    <property type="entry name" value="Ig_E-set"/>
</dbReference>
<evidence type="ECO:0000256" key="3">
    <source>
        <dbReference type="ARBA" id="ARBA00022553"/>
    </source>
</evidence>
<gene>
    <name evidence="31 32 33" type="primary">LOC116947434</name>
</gene>
<evidence type="ECO:0000259" key="28">
    <source>
        <dbReference type="PROSITE" id="PS50011"/>
    </source>
</evidence>
<dbReference type="InterPro" id="IPR001627">
    <property type="entry name" value="Semap_dom"/>
</dbReference>
<feature type="domain" description="Sema" evidence="29">
    <location>
        <begin position="31"/>
        <end position="507"/>
    </location>
</feature>
<evidence type="ECO:0000256" key="1">
    <source>
        <dbReference type="ARBA" id="ARBA00004479"/>
    </source>
</evidence>
<evidence type="ECO:0000256" key="10">
    <source>
        <dbReference type="ARBA" id="ARBA00022840"/>
    </source>
</evidence>
<dbReference type="SMART" id="SM00423">
    <property type="entry name" value="PSI"/>
    <property type="match status" value="1"/>
</dbReference>
<dbReference type="SUPFAM" id="SSF101912">
    <property type="entry name" value="Sema domain"/>
    <property type="match status" value="1"/>
</dbReference>
<evidence type="ECO:0000313" key="33">
    <source>
        <dbReference type="RefSeq" id="XP_032819058.1"/>
    </source>
</evidence>
<dbReference type="InterPro" id="IPR013783">
    <property type="entry name" value="Ig-like_fold"/>
</dbReference>
<proteinExistence type="predicted"/>
<evidence type="ECO:0000256" key="18">
    <source>
        <dbReference type="ARBA" id="ARBA00051243"/>
    </source>
</evidence>
<dbReference type="SMART" id="SM00219">
    <property type="entry name" value="TyrKc"/>
    <property type="match status" value="1"/>
</dbReference>
<dbReference type="SUPFAM" id="SSF81296">
    <property type="entry name" value="E set domains"/>
    <property type="match status" value="3"/>
</dbReference>
<keyword evidence="30" id="KW-1185">Reference proteome</keyword>
<comment type="caution">
    <text evidence="23">Lacks conserved residue(s) required for the propagation of feature annotation.</text>
</comment>
<feature type="signal peptide" evidence="27">
    <location>
        <begin position="1"/>
        <end position="22"/>
    </location>
</feature>
<feature type="disulfide bond" evidence="21">
    <location>
        <begin position="127"/>
        <end position="135"/>
    </location>
</feature>
<evidence type="ECO:0000256" key="27">
    <source>
        <dbReference type="SAM" id="SignalP"/>
    </source>
</evidence>
<dbReference type="PROSITE" id="PS00107">
    <property type="entry name" value="PROTEIN_KINASE_ATP"/>
    <property type="match status" value="1"/>
</dbReference>
<evidence type="ECO:0000256" key="14">
    <source>
        <dbReference type="ARBA" id="ARBA00023137"/>
    </source>
</evidence>
<dbReference type="FunFam" id="2.60.40.10:FF:000213">
    <property type="entry name" value="Hepatocyte growth factor receptor"/>
    <property type="match status" value="1"/>
</dbReference>
<feature type="active site" description="Proton acceptor" evidence="19">
    <location>
        <position position="1198"/>
    </location>
</feature>
<evidence type="ECO:0000313" key="30">
    <source>
        <dbReference type="Proteomes" id="UP001318040"/>
    </source>
</evidence>